<dbReference type="Proteomes" id="UP001144297">
    <property type="component" value="Unassembled WGS sequence"/>
</dbReference>
<dbReference type="SMART" id="SM00834">
    <property type="entry name" value="CxxC_CXXC_SSSS"/>
    <property type="match status" value="1"/>
</dbReference>
<protein>
    <submittedName>
        <fullName evidence="2">Regulatory protein, FmdB family</fullName>
    </submittedName>
</protein>
<name>A0A9W6GH45_9BACT</name>
<evidence type="ECO:0000313" key="3">
    <source>
        <dbReference type="Proteomes" id="UP001144297"/>
    </source>
</evidence>
<evidence type="ECO:0000313" key="2">
    <source>
        <dbReference type="EMBL" id="GLI53923.1"/>
    </source>
</evidence>
<dbReference type="InterPro" id="IPR013429">
    <property type="entry name" value="Regulatory_FmdB_Zinc_ribbon"/>
</dbReference>
<gene>
    <name evidence="2" type="ORF">TISLANDTSLP1_16160</name>
</gene>
<dbReference type="AlphaFoldDB" id="A0A9W6GH45"/>
<dbReference type="Pfam" id="PF09723">
    <property type="entry name" value="Zn_ribbon_8"/>
    <property type="match status" value="1"/>
</dbReference>
<reference evidence="2" key="1">
    <citation type="submission" date="2022-12" db="EMBL/GenBank/DDBJ databases">
        <title>Reference genome sequencing for broad-spectrum identification of bacterial and archaeal isolates by mass spectrometry.</title>
        <authorList>
            <person name="Sekiguchi Y."/>
            <person name="Tourlousse D.M."/>
        </authorList>
    </citation>
    <scope>NUCLEOTIDE SEQUENCE</scope>
    <source>
        <strain evidence="2">TSL-P1</strain>
    </source>
</reference>
<proteinExistence type="predicted"/>
<sequence>MPLYEYKCNRCKTTFQVLKPVSERDKSEKCPDCGSSETERLISLFTSNATTCSPYVHTGG</sequence>
<dbReference type="EMBL" id="BSDX01000001">
    <property type="protein sequence ID" value="GLI53923.1"/>
    <property type="molecule type" value="Genomic_DNA"/>
</dbReference>
<comment type="caution">
    <text evidence="2">The sequence shown here is derived from an EMBL/GenBank/DDBJ whole genome shotgun (WGS) entry which is preliminary data.</text>
</comment>
<feature type="domain" description="Putative regulatory protein FmdB zinc ribbon" evidence="1">
    <location>
        <begin position="1"/>
        <end position="43"/>
    </location>
</feature>
<accession>A0A9W6GH45</accession>
<dbReference type="PANTHER" id="PTHR34404:SF2">
    <property type="entry name" value="CONSERVED SERINE RICH PROTEIN"/>
    <property type="match status" value="1"/>
</dbReference>
<organism evidence="2 3">
    <name type="scientific">Thermodesulfovibrio yellowstonii</name>
    <dbReference type="NCBI Taxonomy" id="28262"/>
    <lineage>
        <taxon>Bacteria</taxon>
        <taxon>Pseudomonadati</taxon>
        <taxon>Nitrospirota</taxon>
        <taxon>Thermodesulfovibrionia</taxon>
        <taxon>Thermodesulfovibrionales</taxon>
        <taxon>Thermodesulfovibrionaceae</taxon>
        <taxon>Thermodesulfovibrio</taxon>
    </lineage>
</organism>
<dbReference type="NCBIfam" id="TIGR02605">
    <property type="entry name" value="CxxC_CxxC_SSSS"/>
    <property type="match status" value="1"/>
</dbReference>
<dbReference type="PANTHER" id="PTHR34404">
    <property type="entry name" value="REGULATORY PROTEIN, FMDB FAMILY"/>
    <property type="match status" value="1"/>
</dbReference>
<evidence type="ECO:0000259" key="1">
    <source>
        <dbReference type="SMART" id="SM00834"/>
    </source>
</evidence>
<keyword evidence="3" id="KW-1185">Reference proteome</keyword>